<organism evidence="5 6">
    <name type="scientific">Alcanivorax quisquiliarum</name>
    <dbReference type="NCBI Taxonomy" id="2933565"/>
    <lineage>
        <taxon>Bacteria</taxon>
        <taxon>Pseudomonadati</taxon>
        <taxon>Pseudomonadota</taxon>
        <taxon>Gammaproteobacteria</taxon>
        <taxon>Oceanospirillales</taxon>
        <taxon>Alcanivoracaceae</taxon>
        <taxon>Alcanivorax</taxon>
    </lineage>
</organism>
<dbReference type="EMBL" id="JALKII010000001">
    <property type="protein sequence ID" value="MCK0536127.1"/>
    <property type="molecule type" value="Genomic_DNA"/>
</dbReference>
<evidence type="ECO:0000313" key="5">
    <source>
        <dbReference type="EMBL" id="MCK0536127.1"/>
    </source>
</evidence>
<feature type="domain" description="Beta-ketoacyl-[acyl-carrier-protein] synthase III N-terminal" evidence="4">
    <location>
        <begin position="153"/>
        <end position="234"/>
    </location>
</feature>
<accession>A0ABT0E3D7</accession>
<dbReference type="PANTHER" id="PTHR34069">
    <property type="entry name" value="3-OXOACYL-[ACYL-CARRIER-PROTEIN] SYNTHASE 3"/>
    <property type="match status" value="1"/>
</dbReference>
<dbReference type="InterPro" id="IPR013747">
    <property type="entry name" value="ACP_syn_III_C"/>
</dbReference>
<dbReference type="SUPFAM" id="SSF53901">
    <property type="entry name" value="Thiolase-like"/>
    <property type="match status" value="1"/>
</dbReference>
<proteinExistence type="predicted"/>
<reference evidence="5" key="1">
    <citation type="submission" date="2022-04" db="EMBL/GenBank/DDBJ databases">
        <title>Alcanivorax sp. CY1518 draft genome sequence.</title>
        <authorList>
            <person name="Zhao G."/>
            <person name="An M."/>
        </authorList>
    </citation>
    <scope>NUCLEOTIDE SEQUENCE</scope>
    <source>
        <strain evidence="5">CY1518</strain>
    </source>
</reference>
<comment type="caution">
    <text evidence="5">The sequence shown here is derived from an EMBL/GenBank/DDBJ whole genome shotgun (WGS) entry which is preliminary data.</text>
</comment>
<dbReference type="PANTHER" id="PTHR34069:SF2">
    <property type="entry name" value="BETA-KETOACYL-[ACYL-CARRIER-PROTEIN] SYNTHASE III"/>
    <property type="match status" value="1"/>
</dbReference>
<evidence type="ECO:0000256" key="1">
    <source>
        <dbReference type="ARBA" id="ARBA00022679"/>
    </source>
</evidence>
<dbReference type="Gene3D" id="3.40.47.10">
    <property type="match status" value="2"/>
</dbReference>
<keyword evidence="6" id="KW-1185">Reference proteome</keyword>
<evidence type="ECO:0000259" key="4">
    <source>
        <dbReference type="Pfam" id="PF08545"/>
    </source>
</evidence>
<dbReference type="InterPro" id="IPR013751">
    <property type="entry name" value="ACP_syn_III_N"/>
</dbReference>
<dbReference type="RefSeq" id="WP_246947037.1">
    <property type="nucleotide sequence ID" value="NZ_JALKII010000001.1"/>
</dbReference>
<feature type="domain" description="Beta-ketoacyl-[acyl-carrier-protein] synthase III C-terminal" evidence="3">
    <location>
        <begin position="289"/>
        <end position="374"/>
    </location>
</feature>
<dbReference type="NCBIfam" id="NF005703">
    <property type="entry name" value="PRK07515.1"/>
    <property type="match status" value="1"/>
</dbReference>
<dbReference type="InterPro" id="IPR016039">
    <property type="entry name" value="Thiolase-like"/>
</dbReference>
<sequence length="376" mass="41272">MTQQAVVISGTGLWTPELVITNEELVASFNQYVDQHNERYAAEIDAGERQALQHSSAEFIEKASGIKQRYVLDKEGVLDPARMAPRIAERSDDTISVQAEMAVKAIQDALKQAGRTPADVDAILVACSNMQRPYPAMAVEIQHYLGMERGWGYDMNVACSAATFGLQAASDAIRSGNARCVVVVNPEICSAHLAWEDRDCHFIFGDVATALVLEAADAATSENQWEIIGTRLQTRFSNNIRNNFGFLNRADESGVGARDKLFRQEGRKVFREVCPMVAEQITDHLGELSIAPDSLDRMWLHQANLGMNQFIARRVLGRDATREEAPVILDEYANTSSAGSIIAFHKYNADLQAGDVGVICSFGAGYSIGSIVVKKR</sequence>
<name>A0ABT0E3D7_9GAMM</name>
<dbReference type="Pfam" id="PF08545">
    <property type="entry name" value="ACP_syn_III"/>
    <property type="match status" value="1"/>
</dbReference>
<evidence type="ECO:0000259" key="3">
    <source>
        <dbReference type="Pfam" id="PF08541"/>
    </source>
</evidence>
<keyword evidence="1" id="KW-0808">Transferase</keyword>
<protein>
    <submittedName>
        <fullName evidence="5">Beta-ketoacyl-ACP synthase III</fullName>
    </submittedName>
</protein>
<dbReference type="Proteomes" id="UP001165524">
    <property type="component" value="Unassembled WGS sequence"/>
</dbReference>
<evidence type="ECO:0000256" key="2">
    <source>
        <dbReference type="ARBA" id="ARBA00023315"/>
    </source>
</evidence>
<evidence type="ECO:0000313" key="6">
    <source>
        <dbReference type="Proteomes" id="UP001165524"/>
    </source>
</evidence>
<dbReference type="CDD" id="cd00830">
    <property type="entry name" value="KAS_III"/>
    <property type="match status" value="1"/>
</dbReference>
<dbReference type="Pfam" id="PF08541">
    <property type="entry name" value="ACP_syn_III_C"/>
    <property type="match status" value="1"/>
</dbReference>
<keyword evidence="2" id="KW-0012">Acyltransferase</keyword>
<gene>
    <name evidence="5" type="ORF">MU846_00185</name>
</gene>